<feature type="signal peptide" evidence="3">
    <location>
        <begin position="1"/>
        <end position="24"/>
    </location>
</feature>
<feature type="region of interest" description="Disordered" evidence="1">
    <location>
        <begin position="277"/>
        <end position="307"/>
    </location>
</feature>
<protein>
    <submittedName>
        <fullName evidence="4">Uncharacterized protein</fullName>
    </submittedName>
</protein>
<dbReference type="PANTHER" id="PTHR16502:SF0">
    <property type="entry name" value="KERATINOCYTE-ASSOCIATED TRANSMEMBRANE PROTEIN 2"/>
    <property type="match status" value="1"/>
</dbReference>
<gene>
    <name evidence="4" type="ORF">WA026_003704</name>
</gene>
<feature type="transmembrane region" description="Helical" evidence="2">
    <location>
        <begin position="354"/>
        <end position="373"/>
    </location>
</feature>
<evidence type="ECO:0000313" key="5">
    <source>
        <dbReference type="Proteomes" id="UP001431783"/>
    </source>
</evidence>
<dbReference type="AlphaFoldDB" id="A0AAW1U8K6"/>
<accession>A0AAW1U8K6</accession>
<dbReference type="Proteomes" id="UP001431783">
    <property type="component" value="Unassembled WGS sequence"/>
</dbReference>
<keyword evidence="5" id="KW-1185">Reference proteome</keyword>
<evidence type="ECO:0000256" key="2">
    <source>
        <dbReference type="SAM" id="Phobius"/>
    </source>
</evidence>
<dbReference type="InterPro" id="IPR037645">
    <property type="entry name" value="KCT2"/>
</dbReference>
<proteinExistence type="predicted"/>
<dbReference type="PANTHER" id="PTHR16502">
    <property type="entry name" value="KERATINOCYTE-ASSOCIATED TRANSMEMBRANE PROTEIN 2"/>
    <property type="match status" value="1"/>
</dbReference>
<sequence length="427" mass="49304">MYLVNMYKCLLVVLMFLFIHETLGEEGTMIATIIKDCTLDEILNKTELKVFRSQPHFSECQNWTSISSINSQTNLRKEGINYIRCLLYFETFISFCKQLSPGLKNYNMIFNETIPENMDVQDVCKGLLSKPKIDSYNPVIWKYTQNKTLCEYVCTEIKESNIILNSLCAKSYYYNNLTLDGRKSTSTKPTKLNEKKSTIDNILNIQKNKSTTISDTKNLMIDDVHSEPMLIPPSEKIETEDDIKPLVDDQYSATEDNMPDVNSIDSSNYLSQKITENVDEQKSKPNHNTYATSDKKQYNADSTKKTEEQVITIPREVEVKSKHEEKISNTFESSKIDQFSETYNYDGDMEGNSYFFTYFTFICVAFIIGYVGYHNKQKILALLLEGRQTRRTQREARPNSANYHKLDSTLEEAISSSCNKNSSYVIY</sequence>
<keyword evidence="2" id="KW-1133">Transmembrane helix</keyword>
<feature type="chain" id="PRO_5043576069" evidence="3">
    <location>
        <begin position="25"/>
        <end position="427"/>
    </location>
</feature>
<evidence type="ECO:0000256" key="1">
    <source>
        <dbReference type="SAM" id="MobiDB-lite"/>
    </source>
</evidence>
<comment type="caution">
    <text evidence="4">The sequence shown here is derived from an EMBL/GenBank/DDBJ whole genome shotgun (WGS) entry which is preliminary data.</text>
</comment>
<evidence type="ECO:0000313" key="4">
    <source>
        <dbReference type="EMBL" id="KAK9878875.1"/>
    </source>
</evidence>
<name>A0AAW1U8K6_9CUCU</name>
<dbReference type="Pfam" id="PF17818">
    <property type="entry name" value="KCT2"/>
    <property type="match status" value="1"/>
</dbReference>
<dbReference type="EMBL" id="JARQZJ010000061">
    <property type="protein sequence ID" value="KAK9878875.1"/>
    <property type="molecule type" value="Genomic_DNA"/>
</dbReference>
<keyword evidence="3" id="KW-0732">Signal</keyword>
<keyword evidence="2" id="KW-0472">Membrane</keyword>
<evidence type="ECO:0000256" key="3">
    <source>
        <dbReference type="SAM" id="SignalP"/>
    </source>
</evidence>
<feature type="compositionally biased region" description="Basic and acidic residues" evidence="1">
    <location>
        <begin position="293"/>
        <end position="307"/>
    </location>
</feature>
<keyword evidence="2" id="KW-0812">Transmembrane</keyword>
<organism evidence="4 5">
    <name type="scientific">Henosepilachna vigintioctopunctata</name>
    <dbReference type="NCBI Taxonomy" id="420089"/>
    <lineage>
        <taxon>Eukaryota</taxon>
        <taxon>Metazoa</taxon>
        <taxon>Ecdysozoa</taxon>
        <taxon>Arthropoda</taxon>
        <taxon>Hexapoda</taxon>
        <taxon>Insecta</taxon>
        <taxon>Pterygota</taxon>
        <taxon>Neoptera</taxon>
        <taxon>Endopterygota</taxon>
        <taxon>Coleoptera</taxon>
        <taxon>Polyphaga</taxon>
        <taxon>Cucujiformia</taxon>
        <taxon>Coccinelloidea</taxon>
        <taxon>Coccinellidae</taxon>
        <taxon>Epilachninae</taxon>
        <taxon>Epilachnini</taxon>
        <taxon>Henosepilachna</taxon>
    </lineage>
</organism>
<reference evidence="4 5" key="1">
    <citation type="submission" date="2023-03" db="EMBL/GenBank/DDBJ databases">
        <title>Genome insight into feeding habits of ladybird beetles.</title>
        <authorList>
            <person name="Li H.-S."/>
            <person name="Huang Y.-H."/>
            <person name="Pang H."/>
        </authorList>
    </citation>
    <scope>NUCLEOTIDE SEQUENCE [LARGE SCALE GENOMIC DNA]</scope>
    <source>
        <strain evidence="4">SYSU_2023b</strain>
        <tissue evidence="4">Whole body</tissue>
    </source>
</reference>